<dbReference type="SUPFAM" id="SSF56112">
    <property type="entry name" value="Protein kinase-like (PK-like)"/>
    <property type="match status" value="1"/>
</dbReference>
<keyword evidence="9" id="KW-0547">Nucleotide-binding</keyword>
<dbReference type="Gene3D" id="3.30.200.20">
    <property type="entry name" value="Phosphorylase Kinase, domain 1"/>
    <property type="match status" value="1"/>
</dbReference>
<feature type="region of interest" description="Disordered" evidence="15">
    <location>
        <begin position="1392"/>
        <end position="1440"/>
    </location>
</feature>
<dbReference type="GO" id="GO:0035556">
    <property type="term" value="P:intracellular signal transduction"/>
    <property type="evidence" value="ECO:0007669"/>
    <property type="project" value="TreeGrafter"/>
</dbReference>
<sequence length="1865" mass="203527">MSQPDRSGERRRRLAVSSLIPRCEDDCEDLRGAGGVLGGHWRRWRRALLGRSSSTPSSTADLGDFCAKFPQMEEVLQVYPKDTPLALFTSLLPEDLVNLPDQSGLRQRILNAVEMARQWINQSEADGGGCSTPVRRSLDVDCLSLGSGSGSSSPSSSASSSLAASMLLLRPRAFARQLSDDLRRRRESYAAGQYGSNGGCYSPLATGVGVPAHRHSVGGLQLMPGNLVHSARLHSATASSTAASVANDGTEAEGDVYNLQRIRSSTLGQSAPSLTANSVMNASEVRVTVSGDDNLRSTTGNTFRTRLQERRSSIRSHLSLPLTVHSASWSAASTPSAPTTPTLVHPALILLKRDLMLPRRCSRVQHHHLQHRKSMISATSPTMPPRCQSPLSQGSPMESPRNMSPSQQFAFVPIKKAECRRWSVASLPSSGYGTTPASSNVSSQCSSQERLNHLPTVPTAEEMRILSRHFSSNESNPVIEETDGAVAAGRHSPRMRPRSRSLSSPIRSPVVDSEVVMMNMLYKERFPKATRQMEERLKTFVEENASVESSEALVAAAEGSSEPIPADAIAIVRFVQHQVIELGRDCLQKSEQGLITSRYFYDMSDNLERLLNEAKDKAVDAVPHLSRLVRKLLLIISRPARLLECLEFDPEEFYHMLEEAEGQVKTTQGVTDFPQYIVTQLGLNRDPLAEFQQDLSQLEKTCSTPEPTEGTDSPVTTSTPEKKKVADTSHLPKESDYEVVKLISNGAYGAVYLVRHRETRQRFAMKKINKRNLLLRNQIEQAFAERDILCFTDNPFVVSLQCSFETQRHLCMVMEYVEGGDCATLLKNMGPFPCDMARLYFAEMVLAVEYLHSYGIVHRDLKPDNLLITAMGHIKLTDFGLSKMGLMSLATNLYEGFIDRETREFSDKQVFGTPEYIAPEVVLRQGYGKPVDWWSSGIILYEFLIGCVPFFGETPEELFSHVVNDDIEWPSESDWPVPVEAKDLITALLQQNPRDRLGTTGGAEVKAHPFFDRLDWNSLLRQKAGFVPQLDDDNDTSYFDTRADRYCHDDASGDLELDLETTEGGATTPQLFGSFSSCSPRYKKSHGLFLDAKSSNDSGSGASDQSESCGSLSAGEDKSLTLPPIQQTPESTENEDSSPQLQRRRRMLHRELKSLPRFSISVETESGGRCMTPISTPDHVRELSPVDEGDRTTTDPTPPTSAGIQLSACGGARPKNVLTQAFSPNFKQRRSTKTDPATSGLSLVISLAEEGPSPSPGGGSSTASSRDTSPCRELSPTITGSLKPPIVLRRAPRGFGFTLRAIRVYLGDSDFYTVHHLVMAVDEGSPALEAGLRPGDLITHINGEAIQGLFHTQVLQLILSEGDKVTLRATPLDQTSIQTGGRRRELAKSRLARRGYYRVSHGPGRRPPGGAKGKAGGASSSEQAERRRKSSLFRRLSSKRASAEIQQLAANYGGSSSPVLTPSRSFHSLNRSLPSHESGSNSPGSRSSASGYSPPILRHHCQLAAASPASESPRSTPSSSPGSSAPNSPASGQMNSAVPPASAARHFQPHRPSSLHGLKNKLHSVAKNMHSPSRRKSAGHIPLSPLARTPSPSPLPQQQPLPVSPTRSPSPLAFPMQVHHPPGSSHSTQLFSPGASLSVSPAAKQRALSRPKSAEPGSPLLRRALSPDRLHPRSAEKNLVISPLCNACSSSTPANSSSNGSNTNQRCGLPKVTVISPPRVTILSQMVTYFDWLKVKRETEILQLLQTPEVAVESECLSKKEGKSDDQSAATTSTDGQKTVRFESDTFKNKEEMPSNLKRCPRSRSASPIPLAPTPPPDISVEPCVLAAAAASTELRRRKNSFVEEQQQQQQQQPQPDQVERTSHL</sequence>
<feature type="compositionally biased region" description="Basic and acidic residues" evidence="15">
    <location>
        <begin position="720"/>
        <end position="730"/>
    </location>
</feature>
<dbReference type="FunFam" id="3.30.200.20:FF:000012">
    <property type="entry name" value="microtubule-associated serine/threonine-protein kinase 2 isoform X1"/>
    <property type="match status" value="1"/>
</dbReference>
<dbReference type="PROSITE" id="PS00108">
    <property type="entry name" value="PROTEIN_KINASE_ST"/>
    <property type="match status" value="1"/>
</dbReference>
<dbReference type="Gene3D" id="1.20.1480.20">
    <property type="entry name" value="MAST3 pre-PK domain-like"/>
    <property type="match status" value="1"/>
</dbReference>
<evidence type="ECO:0000256" key="11">
    <source>
        <dbReference type="ARBA" id="ARBA00022840"/>
    </source>
</evidence>
<dbReference type="InterPro" id="IPR015022">
    <property type="entry name" value="MAST_pre-PK_dom"/>
</dbReference>
<dbReference type="PROSITE" id="PS50106">
    <property type="entry name" value="PDZ"/>
    <property type="match status" value="1"/>
</dbReference>
<feature type="compositionally biased region" description="Low complexity" evidence="15">
    <location>
        <begin position="1475"/>
        <end position="1495"/>
    </location>
</feature>
<evidence type="ECO:0000256" key="14">
    <source>
        <dbReference type="ARBA" id="ARBA00048679"/>
    </source>
</evidence>
<dbReference type="PANTHER" id="PTHR24356">
    <property type="entry name" value="SERINE/THREONINE-PROTEIN KINASE"/>
    <property type="match status" value="1"/>
</dbReference>
<dbReference type="InterPro" id="IPR000719">
    <property type="entry name" value="Prot_kinase_dom"/>
</dbReference>
<evidence type="ECO:0000313" key="19">
    <source>
        <dbReference type="EMBL" id="CAH0108455.1"/>
    </source>
</evidence>
<keyword evidence="20" id="KW-1185">Reference proteome</keyword>
<evidence type="ECO:0000256" key="15">
    <source>
        <dbReference type="SAM" id="MobiDB-lite"/>
    </source>
</evidence>
<feature type="region of interest" description="Disordered" evidence="15">
    <location>
        <begin position="366"/>
        <end position="405"/>
    </location>
</feature>
<dbReference type="SMART" id="SM00228">
    <property type="entry name" value="PDZ"/>
    <property type="match status" value="1"/>
</dbReference>
<dbReference type="Gene3D" id="2.30.42.10">
    <property type="match status" value="1"/>
</dbReference>
<dbReference type="GO" id="GO:0004674">
    <property type="term" value="F:protein serine/threonine kinase activity"/>
    <property type="evidence" value="ECO:0007669"/>
    <property type="project" value="UniProtKB-KW"/>
</dbReference>
<dbReference type="EMBL" id="CAKKLH010000284">
    <property type="protein sequence ID" value="CAH0108455.1"/>
    <property type="molecule type" value="Genomic_DNA"/>
</dbReference>
<feature type="compositionally biased region" description="Polar residues" evidence="15">
    <location>
        <begin position="701"/>
        <end position="719"/>
    </location>
</feature>
<feature type="compositionally biased region" description="Low complexity" evidence="15">
    <location>
        <begin position="1846"/>
        <end position="1857"/>
    </location>
</feature>
<dbReference type="Proteomes" id="UP000789390">
    <property type="component" value="Unassembled WGS sequence"/>
</dbReference>
<dbReference type="PROSITE" id="PS51285">
    <property type="entry name" value="AGC_KINASE_CTER"/>
    <property type="match status" value="1"/>
</dbReference>
<evidence type="ECO:0000256" key="5">
    <source>
        <dbReference type="ARBA" id="ARBA00022490"/>
    </source>
</evidence>
<dbReference type="Pfam" id="PF08926">
    <property type="entry name" value="DUF1908"/>
    <property type="match status" value="1"/>
</dbReference>
<dbReference type="Pfam" id="PF17820">
    <property type="entry name" value="PDZ_6"/>
    <property type="match status" value="1"/>
</dbReference>
<evidence type="ECO:0000313" key="20">
    <source>
        <dbReference type="Proteomes" id="UP000789390"/>
    </source>
</evidence>
<feature type="region of interest" description="Disordered" evidence="15">
    <location>
        <begin position="1094"/>
        <end position="1143"/>
    </location>
</feature>
<feature type="compositionally biased region" description="Basic and acidic residues" evidence="15">
    <location>
        <begin position="1178"/>
        <end position="1193"/>
    </location>
</feature>
<dbReference type="InterPro" id="IPR001478">
    <property type="entry name" value="PDZ"/>
</dbReference>
<dbReference type="PROSITE" id="PS50011">
    <property type="entry name" value="PROTEIN_KINASE_DOM"/>
    <property type="match status" value="1"/>
</dbReference>
<dbReference type="FunFam" id="1.20.1480.20:FF:000001">
    <property type="entry name" value="microtubule-associated serine/threonine-protein kinase 4 isoform X1"/>
    <property type="match status" value="1"/>
</dbReference>
<feature type="compositionally biased region" description="Polar residues" evidence="15">
    <location>
        <begin position="389"/>
        <end position="405"/>
    </location>
</feature>
<feature type="region of interest" description="Disordered" evidence="15">
    <location>
        <begin position="701"/>
        <end position="730"/>
    </location>
</feature>
<evidence type="ECO:0000256" key="4">
    <source>
        <dbReference type="ARBA" id="ARBA00012513"/>
    </source>
</evidence>
<gene>
    <name evidence="19" type="ORF">DGAL_LOCUS11843</name>
</gene>
<feature type="compositionally biased region" description="Low complexity" evidence="15">
    <location>
        <begin position="1504"/>
        <end position="1531"/>
    </location>
</feature>
<keyword evidence="11" id="KW-0067">ATP-binding</keyword>
<feature type="region of interest" description="Disordered" evidence="15">
    <location>
        <begin position="428"/>
        <end position="450"/>
    </location>
</feature>
<dbReference type="InterPro" id="IPR011009">
    <property type="entry name" value="Kinase-like_dom_sf"/>
</dbReference>
<feature type="region of interest" description="Disordered" evidence="15">
    <location>
        <begin position="1166"/>
        <end position="1202"/>
    </location>
</feature>
<evidence type="ECO:0000256" key="1">
    <source>
        <dbReference type="ARBA" id="ARBA00001946"/>
    </source>
</evidence>
<feature type="compositionally biased region" description="Polar residues" evidence="15">
    <location>
        <begin position="428"/>
        <end position="437"/>
    </location>
</feature>
<dbReference type="SUPFAM" id="SSF50156">
    <property type="entry name" value="PDZ domain-like"/>
    <property type="match status" value="1"/>
</dbReference>
<keyword evidence="8" id="KW-0808">Transferase</keyword>
<feature type="compositionally biased region" description="Basic and acidic residues" evidence="15">
    <location>
        <begin position="1778"/>
        <end position="1793"/>
    </location>
</feature>
<keyword evidence="5" id="KW-0963">Cytoplasm</keyword>
<dbReference type="InterPro" id="IPR036034">
    <property type="entry name" value="PDZ_sf"/>
</dbReference>
<feature type="domain" description="PDZ" evidence="17">
    <location>
        <begin position="1285"/>
        <end position="1373"/>
    </location>
</feature>
<comment type="similarity">
    <text evidence="3">Belongs to the protein kinase superfamily. AGC Ser/Thr protein kinase family.</text>
</comment>
<dbReference type="OrthoDB" id="10070999at2759"/>
<evidence type="ECO:0000256" key="9">
    <source>
        <dbReference type="ARBA" id="ARBA00022741"/>
    </source>
</evidence>
<dbReference type="InterPro" id="IPR050236">
    <property type="entry name" value="Ser_Thr_kinase_AGC"/>
</dbReference>
<evidence type="ECO:0000256" key="6">
    <source>
        <dbReference type="ARBA" id="ARBA00022527"/>
    </source>
</evidence>
<feature type="compositionally biased region" description="Polar residues" evidence="15">
    <location>
        <begin position="1767"/>
        <end position="1777"/>
    </location>
</feature>
<feature type="compositionally biased region" description="Basic and acidic residues" evidence="15">
    <location>
        <begin position="1756"/>
        <end position="1766"/>
    </location>
</feature>
<organism evidence="19 20">
    <name type="scientific">Daphnia galeata</name>
    <dbReference type="NCBI Taxonomy" id="27404"/>
    <lineage>
        <taxon>Eukaryota</taxon>
        <taxon>Metazoa</taxon>
        <taxon>Ecdysozoa</taxon>
        <taxon>Arthropoda</taxon>
        <taxon>Crustacea</taxon>
        <taxon>Branchiopoda</taxon>
        <taxon>Diplostraca</taxon>
        <taxon>Cladocera</taxon>
        <taxon>Anomopoda</taxon>
        <taxon>Daphniidae</taxon>
        <taxon>Daphnia</taxon>
    </lineage>
</organism>
<feature type="compositionally biased region" description="Polar residues" evidence="15">
    <location>
        <begin position="1124"/>
        <end position="1141"/>
    </location>
</feature>
<comment type="catalytic activity">
    <reaction evidence="14">
        <text>L-seryl-[protein] + ATP = O-phospho-L-seryl-[protein] + ADP + H(+)</text>
        <dbReference type="Rhea" id="RHEA:17989"/>
        <dbReference type="Rhea" id="RHEA-COMP:9863"/>
        <dbReference type="Rhea" id="RHEA-COMP:11604"/>
        <dbReference type="ChEBI" id="CHEBI:15378"/>
        <dbReference type="ChEBI" id="CHEBI:29999"/>
        <dbReference type="ChEBI" id="CHEBI:30616"/>
        <dbReference type="ChEBI" id="CHEBI:83421"/>
        <dbReference type="ChEBI" id="CHEBI:456216"/>
        <dbReference type="EC" id="2.7.11.1"/>
    </reaction>
</comment>
<dbReference type="FunFam" id="1.10.510.10:FF:000012">
    <property type="entry name" value="microtubule-associated serine/threonine-protein kinase 2 isoform X1"/>
    <property type="match status" value="1"/>
</dbReference>
<dbReference type="CDD" id="cd06705">
    <property type="entry name" value="PDZ_MAST"/>
    <property type="match status" value="1"/>
</dbReference>
<feature type="region of interest" description="Disordered" evidence="15">
    <location>
        <begin position="1569"/>
        <end position="1670"/>
    </location>
</feature>
<dbReference type="InterPro" id="IPR008271">
    <property type="entry name" value="Ser/Thr_kinase_AS"/>
</dbReference>
<evidence type="ECO:0000259" key="16">
    <source>
        <dbReference type="PROSITE" id="PS50011"/>
    </source>
</evidence>
<keyword evidence="6" id="KW-0723">Serine/threonine-protein kinase</keyword>
<protein>
    <recommendedName>
        <fullName evidence="4">non-specific serine/threonine protein kinase</fullName>
        <ecNumber evidence="4">2.7.11.1</ecNumber>
    </recommendedName>
</protein>
<dbReference type="SUPFAM" id="SSF140482">
    <property type="entry name" value="MAST3 pre-PK domain-like"/>
    <property type="match status" value="1"/>
</dbReference>
<feature type="region of interest" description="Disordered" evidence="15">
    <location>
        <begin position="1452"/>
        <end position="1557"/>
    </location>
</feature>
<evidence type="ECO:0000256" key="8">
    <source>
        <dbReference type="ARBA" id="ARBA00022679"/>
    </source>
</evidence>
<feature type="compositionally biased region" description="Pro residues" evidence="15">
    <location>
        <begin position="1591"/>
        <end position="1603"/>
    </location>
</feature>
<feature type="compositionally biased region" description="Polar residues" evidence="15">
    <location>
        <begin position="1452"/>
        <end position="1473"/>
    </location>
</feature>
<dbReference type="PANTHER" id="PTHR24356:SF414">
    <property type="entry name" value="NON-SPECIFIC SERINE_THREONINE PROTEIN KINASE"/>
    <property type="match status" value="1"/>
</dbReference>
<evidence type="ECO:0000256" key="3">
    <source>
        <dbReference type="ARBA" id="ARBA00009903"/>
    </source>
</evidence>
<comment type="catalytic activity">
    <reaction evidence="13">
        <text>L-threonyl-[protein] + ATP = O-phospho-L-threonyl-[protein] + ADP + H(+)</text>
        <dbReference type="Rhea" id="RHEA:46608"/>
        <dbReference type="Rhea" id="RHEA-COMP:11060"/>
        <dbReference type="Rhea" id="RHEA-COMP:11605"/>
        <dbReference type="ChEBI" id="CHEBI:15378"/>
        <dbReference type="ChEBI" id="CHEBI:30013"/>
        <dbReference type="ChEBI" id="CHEBI:30616"/>
        <dbReference type="ChEBI" id="CHEBI:61977"/>
        <dbReference type="ChEBI" id="CHEBI:456216"/>
        <dbReference type="EC" id="2.7.11.1"/>
    </reaction>
</comment>
<dbReference type="InterPro" id="IPR000961">
    <property type="entry name" value="AGC-kinase_C"/>
</dbReference>
<feature type="domain" description="AGC-kinase C-terminal" evidence="18">
    <location>
        <begin position="1012"/>
        <end position="1087"/>
    </location>
</feature>
<feature type="region of interest" description="Disordered" evidence="15">
    <location>
        <begin position="1756"/>
        <end position="1822"/>
    </location>
</feature>
<reference evidence="19" key="1">
    <citation type="submission" date="2021-11" db="EMBL/GenBank/DDBJ databases">
        <authorList>
            <person name="Schell T."/>
        </authorList>
    </citation>
    <scope>NUCLEOTIDE SEQUENCE</scope>
    <source>
        <strain evidence="19">M5</strain>
    </source>
</reference>
<dbReference type="GO" id="GO:0000287">
    <property type="term" value="F:magnesium ion binding"/>
    <property type="evidence" value="ECO:0007669"/>
    <property type="project" value="InterPro"/>
</dbReference>
<keyword evidence="10" id="KW-0418">Kinase</keyword>
<dbReference type="CDD" id="cd05609">
    <property type="entry name" value="STKc_MAST"/>
    <property type="match status" value="1"/>
</dbReference>
<dbReference type="InterPro" id="IPR023142">
    <property type="entry name" value="MAST_pre-PK_dom_sf"/>
</dbReference>
<feature type="compositionally biased region" description="Polar residues" evidence="15">
    <location>
        <begin position="1094"/>
        <end position="1111"/>
    </location>
</feature>
<name>A0A8J2RZ42_9CRUS</name>
<dbReference type="InterPro" id="IPR041489">
    <property type="entry name" value="PDZ_6"/>
</dbReference>
<dbReference type="InterPro" id="IPR037711">
    <property type="entry name" value="MAST"/>
</dbReference>
<feature type="compositionally biased region" description="Polar residues" evidence="15">
    <location>
        <begin position="1624"/>
        <end position="1639"/>
    </location>
</feature>
<comment type="cofactor">
    <cofactor evidence="1">
        <name>Mg(2+)</name>
        <dbReference type="ChEBI" id="CHEBI:18420"/>
    </cofactor>
</comment>
<feature type="compositionally biased region" description="Low complexity" evidence="15">
    <location>
        <begin position="438"/>
        <end position="447"/>
    </location>
</feature>
<feature type="region of interest" description="Disordered" evidence="15">
    <location>
        <begin position="469"/>
        <end position="505"/>
    </location>
</feature>
<proteinExistence type="inferred from homology"/>
<dbReference type="EC" id="2.7.11.1" evidence="4"/>
<evidence type="ECO:0000256" key="13">
    <source>
        <dbReference type="ARBA" id="ARBA00047899"/>
    </source>
</evidence>
<evidence type="ECO:0000256" key="10">
    <source>
        <dbReference type="ARBA" id="ARBA00022777"/>
    </source>
</evidence>
<keyword evidence="7" id="KW-0597">Phosphoprotein</keyword>
<comment type="caution">
    <text evidence="19">The sequence shown here is derived from an EMBL/GenBank/DDBJ whole genome shotgun (WGS) entry which is preliminary data.</text>
</comment>
<keyword evidence="12" id="KW-0460">Magnesium</keyword>
<evidence type="ECO:0000256" key="2">
    <source>
        <dbReference type="ARBA" id="ARBA00004496"/>
    </source>
</evidence>
<dbReference type="SMART" id="SM00220">
    <property type="entry name" value="S_TKc"/>
    <property type="match status" value="1"/>
</dbReference>
<comment type="subcellular location">
    <subcellularLocation>
        <location evidence="2">Cytoplasm</location>
    </subcellularLocation>
</comment>
<evidence type="ECO:0000259" key="18">
    <source>
        <dbReference type="PROSITE" id="PS51285"/>
    </source>
</evidence>
<feature type="region of interest" description="Disordered" evidence="15">
    <location>
        <begin position="1248"/>
        <end position="1279"/>
    </location>
</feature>
<feature type="domain" description="Protein kinase" evidence="16">
    <location>
        <begin position="737"/>
        <end position="1011"/>
    </location>
</feature>
<evidence type="ECO:0000259" key="17">
    <source>
        <dbReference type="PROSITE" id="PS50106"/>
    </source>
</evidence>
<feature type="region of interest" description="Disordered" evidence="15">
    <location>
        <begin position="1837"/>
        <end position="1865"/>
    </location>
</feature>
<dbReference type="GO" id="GO:0005737">
    <property type="term" value="C:cytoplasm"/>
    <property type="evidence" value="ECO:0007669"/>
    <property type="project" value="UniProtKB-SubCell"/>
</dbReference>
<dbReference type="Gene3D" id="1.10.510.10">
    <property type="entry name" value="Transferase(Phosphotransferase) domain 1"/>
    <property type="match status" value="1"/>
</dbReference>
<dbReference type="FunFam" id="2.30.42.10:FF:000008">
    <property type="entry name" value="microtubule-associated serine/threonine-protein kinase 4 isoform X2"/>
    <property type="match status" value="1"/>
</dbReference>
<dbReference type="GO" id="GO:0005524">
    <property type="term" value="F:ATP binding"/>
    <property type="evidence" value="ECO:0007669"/>
    <property type="project" value="UniProtKB-KW"/>
</dbReference>
<evidence type="ECO:0000256" key="12">
    <source>
        <dbReference type="ARBA" id="ARBA00022842"/>
    </source>
</evidence>
<accession>A0A8J2RZ42</accession>
<dbReference type="Pfam" id="PF00069">
    <property type="entry name" value="Pkinase"/>
    <property type="match status" value="1"/>
</dbReference>
<evidence type="ECO:0000256" key="7">
    <source>
        <dbReference type="ARBA" id="ARBA00022553"/>
    </source>
</evidence>
<feature type="compositionally biased region" description="Basic residues" evidence="15">
    <location>
        <begin position="1426"/>
        <end position="1438"/>
    </location>
</feature>